<dbReference type="PANTHER" id="PTHR43135:SF3">
    <property type="entry name" value="ALPHA-D-RIBOSE 1-METHYLPHOSPHONATE 5-TRIPHOSPHATE DIPHOSPHATASE"/>
    <property type="match status" value="1"/>
</dbReference>
<dbReference type="RefSeq" id="WP_145062804.1">
    <property type="nucleotide sequence ID" value="NZ_CP036287.1"/>
</dbReference>
<dbReference type="InterPro" id="IPR011059">
    <property type="entry name" value="Metal-dep_hydrolase_composite"/>
</dbReference>
<keyword evidence="5" id="KW-1185">Reference proteome</keyword>
<feature type="signal peptide" evidence="2">
    <location>
        <begin position="1"/>
        <end position="20"/>
    </location>
</feature>
<keyword evidence="2" id="KW-0732">Signal</keyword>
<name>A0A518BFQ9_9BACT</name>
<dbReference type="InterPro" id="IPR032466">
    <property type="entry name" value="Metal_Hydrolase"/>
</dbReference>
<gene>
    <name evidence="4" type="ORF">Pla133_08860</name>
</gene>
<organism evidence="4 5">
    <name type="scientific">Engelhardtia mirabilis</name>
    <dbReference type="NCBI Taxonomy" id="2528011"/>
    <lineage>
        <taxon>Bacteria</taxon>
        <taxon>Pseudomonadati</taxon>
        <taxon>Planctomycetota</taxon>
        <taxon>Planctomycetia</taxon>
        <taxon>Planctomycetia incertae sedis</taxon>
        <taxon>Engelhardtia</taxon>
    </lineage>
</organism>
<dbReference type="PANTHER" id="PTHR43135">
    <property type="entry name" value="ALPHA-D-RIBOSE 1-METHYLPHOSPHONATE 5-TRIPHOSPHATE DIPHOSPHATASE"/>
    <property type="match status" value="1"/>
</dbReference>
<evidence type="ECO:0000313" key="5">
    <source>
        <dbReference type="Proteomes" id="UP000316921"/>
    </source>
</evidence>
<dbReference type="Proteomes" id="UP000316921">
    <property type="component" value="Chromosome"/>
</dbReference>
<dbReference type="InterPro" id="IPR051781">
    <property type="entry name" value="Metallo-dep_Hydrolase"/>
</dbReference>
<dbReference type="Pfam" id="PF01979">
    <property type="entry name" value="Amidohydro_1"/>
    <property type="match status" value="2"/>
</dbReference>
<feature type="domain" description="Amidohydrolase-related" evidence="3">
    <location>
        <begin position="159"/>
        <end position="479"/>
    </location>
</feature>
<evidence type="ECO:0000259" key="3">
    <source>
        <dbReference type="Pfam" id="PF01979"/>
    </source>
</evidence>
<dbReference type="SUPFAM" id="SSF51338">
    <property type="entry name" value="Composite domain of metallo-dependent hydrolases"/>
    <property type="match status" value="2"/>
</dbReference>
<feature type="region of interest" description="Disordered" evidence="1">
    <location>
        <begin position="680"/>
        <end position="700"/>
    </location>
</feature>
<dbReference type="InterPro" id="IPR006680">
    <property type="entry name" value="Amidohydro-rel"/>
</dbReference>
<dbReference type="AlphaFoldDB" id="A0A518BFQ9"/>
<dbReference type="Gene3D" id="3.20.20.140">
    <property type="entry name" value="Metal-dependent hydrolases"/>
    <property type="match status" value="2"/>
</dbReference>
<evidence type="ECO:0000313" key="4">
    <source>
        <dbReference type="EMBL" id="QDU65820.1"/>
    </source>
</evidence>
<dbReference type="EMBL" id="CP036287">
    <property type="protein sequence ID" value="QDU65820.1"/>
    <property type="molecule type" value="Genomic_DNA"/>
</dbReference>
<dbReference type="EC" id="3.5.1.83" evidence="4"/>
<protein>
    <submittedName>
        <fullName evidence="4">N-acyl-D-aspartate deacylase</fullName>
        <ecNumber evidence="4">3.5.1.83</ecNumber>
    </submittedName>
</protein>
<reference evidence="4 5" key="1">
    <citation type="submission" date="2019-02" db="EMBL/GenBank/DDBJ databases">
        <title>Deep-cultivation of Planctomycetes and their phenomic and genomic characterization uncovers novel biology.</title>
        <authorList>
            <person name="Wiegand S."/>
            <person name="Jogler M."/>
            <person name="Boedeker C."/>
            <person name="Pinto D."/>
            <person name="Vollmers J."/>
            <person name="Rivas-Marin E."/>
            <person name="Kohn T."/>
            <person name="Peeters S.H."/>
            <person name="Heuer A."/>
            <person name="Rast P."/>
            <person name="Oberbeckmann S."/>
            <person name="Bunk B."/>
            <person name="Jeske O."/>
            <person name="Meyerdierks A."/>
            <person name="Storesund J.E."/>
            <person name="Kallscheuer N."/>
            <person name="Luecker S."/>
            <person name="Lage O.M."/>
            <person name="Pohl T."/>
            <person name="Merkel B.J."/>
            <person name="Hornburger P."/>
            <person name="Mueller R.-W."/>
            <person name="Bruemmer F."/>
            <person name="Labrenz M."/>
            <person name="Spormann A.M."/>
            <person name="Op den Camp H."/>
            <person name="Overmann J."/>
            <person name="Amann R."/>
            <person name="Jetten M.S.M."/>
            <person name="Mascher T."/>
            <person name="Medema M.H."/>
            <person name="Devos D.P."/>
            <person name="Kaster A.-K."/>
            <person name="Ovreas L."/>
            <person name="Rohde M."/>
            <person name="Galperin M.Y."/>
            <person name="Jogler C."/>
        </authorList>
    </citation>
    <scope>NUCLEOTIDE SEQUENCE [LARGE SCALE GENOMIC DNA]</scope>
    <source>
        <strain evidence="4 5">Pla133</strain>
    </source>
</reference>
<accession>A0A518BFQ9</accession>
<dbReference type="GO" id="GO:0047422">
    <property type="term" value="F:N-acyl-D-aspartate deacylase activity"/>
    <property type="evidence" value="ECO:0007669"/>
    <property type="project" value="UniProtKB-EC"/>
</dbReference>
<sequence length="926" mass="98841" precursor="true">MRIHSIAALAPIALASVLFAQQQGRPIAPPLDPEEDEAPVPVQVEDELVVEEVQAQEGRPLAPPLDDEDEVTELVEVATLEDITTGESAPTHAFETQALREPSFRTGGDVLIRGATVHSAVAPARVADVLVRGGDITAVGSMAAPAGVRVIDGKGLHLAPGVVDAHSHLAISGGVNEGTVSITADVDMTDVVRPDDLGIYRALAGGTTAMQILHGSANAIGGQAELLKLRWRENQTADDLRFESGPKGIKFALGENPKRSNWGTPGERFPGSRMGVEAIYYRAFERAREYATEWDAYDAAVAAGGDPSPPRKDVRLDALVAVLRGDLVVHAHSYRADEILMLLRAAEHFGFRIGTLHHVLEGYKVAREIAEHGAGTSTFSDWWAYKIEAYDAIPGNAALLDEAGVLSSVKSDSGELIRHLYHEAAKSVGYAGMDPVSALQLVTLNPAKQLGVGDRVGSIEVGKDADLVLLDGDPLSVYSKVLLTLVDGEVEFERRDAYGFDAEPLTFVAPDDDLVDDDAAVDPDGGLVTAIIGGTVHTVSGDPISNGTVLFQDGRIVGVGTGLRVPSGAEVVNASGKHLWPGVIALDTSLGLTEISSIRATDDTREMGGDQPDLRVAASIHPESAHLDVNRTRGVTRAQSVPRGYRGITGQSAVIRLEGSTWEELLYEDRDMLHVQVPTLSNDADEDDKREEGAGSKALRHTFEEARRYADLRRQAELGDFPAPPYDPRLEALAPFAAGERRVALHADNAQTILNGLRLADALGLDAVLYGASEAWKVVDAIQASGLPVVLGPVLSIPSSSYDPYDACYANAAVLHRAGVPFAIGAGNDDNPRNLIFHAGFAAAFGLPREEAVRAITYNPAKILRARADLGSIAPGKLADLVLTDGDLLEPTTRVEAMWVDGERISLRSKHTELYDRYRSRAQAGR</sequence>
<feature type="chain" id="PRO_5022161375" evidence="2">
    <location>
        <begin position="21"/>
        <end position="926"/>
    </location>
</feature>
<dbReference type="KEGG" id="pbap:Pla133_08860"/>
<dbReference type="SUPFAM" id="SSF51556">
    <property type="entry name" value="Metallo-dependent hydrolases"/>
    <property type="match status" value="2"/>
</dbReference>
<proteinExistence type="predicted"/>
<evidence type="ECO:0000256" key="1">
    <source>
        <dbReference type="SAM" id="MobiDB-lite"/>
    </source>
</evidence>
<keyword evidence="4" id="KW-0378">Hydrolase</keyword>
<evidence type="ECO:0000256" key="2">
    <source>
        <dbReference type="SAM" id="SignalP"/>
    </source>
</evidence>
<feature type="domain" description="Amidohydrolase-related" evidence="3">
    <location>
        <begin position="844"/>
        <end position="903"/>
    </location>
</feature>